<evidence type="ECO:0000313" key="3">
    <source>
        <dbReference type="Proteomes" id="UP000245778"/>
    </source>
</evidence>
<dbReference type="Proteomes" id="UP000245778">
    <property type="component" value="Unassembled WGS sequence"/>
</dbReference>
<sequence>MLSFISSIGQAIGTVLNFIVSTITGLITIFGLVSQSFVFFNTVFLVLPQVLAIFGLTGIAVSVFLFLIDR</sequence>
<evidence type="ECO:0000313" key="2">
    <source>
        <dbReference type="EMBL" id="PVY59153.1"/>
    </source>
</evidence>
<organism evidence="2 3">
    <name type="scientific">Intestinimonas butyriciproducens</name>
    <dbReference type="NCBI Taxonomy" id="1297617"/>
    <lineage>
        <taxon>Bacteria</taxon>
        <taxon>Bacillati</taxon>
        <taxon>Bacillota</taxon>
        <taxon>Clostridia</taxon>
        <taxon>Eubacteriales</taxon>
        <taxon>Intestinimonas</taxon>
    </lineage>
</organism>
<gene>
    <name evidence="2" type="ORF">C7373_102136</name>
</gene>
<dbReference type="RefSeq" id="WP_033116701.1">
    <property type="nucleotide sequence ID" value="NZ_CAUFHD010000001.1"/>
</dbReference>
<evidence type="ECO:0000256" key="1">
    <source>
        <dbReference type="SAM" id="Phobius"/>
    </source>
</evidence>
<dbReference type="GeneID" id="93229270"/>
<feature type="transmembrane region" description="Helical" evidence="1">
    <location>
        <begin position="45"/>
        <end position="68"/>
    </location>
</feature>
<keyword evidence="1" id="KW-0472">Membrane</keyword>
<name>A0A2U1CE04_9FIRM</name>
<comment type="caution">
    <text evidence="2">The sequence shown here is derived from an EMBL/GenBank/DDBJ whole genome shotgun (WGS) entry which is preliminary data.</text>
</comment>
<accession>A0A2U1CE04</accession>
<dbReference type="EMBL" id="QEKK01000002">
    <property type="protein sequence ID" value="PVY59153.1"/>
    <property type="molecule type" value="Genomic_DNA"/>
</dbReference>
<reference evidence="2 3" key="1">
    <citation type="submission" date="2018-04" db="EMBL/GenBank/DDBJ databases">
        <title>Genomic Encyclopedia of Type Strains, Phase IV (KMG-IV): sequencing the most valuable type-strain genomes for metagenomic binning, comparative biology and taxonomic classification.</title>
        <authorList>
            <person name="Goeker M."/>
        </authorList>
    </citation>
    <scope>NUCLEOTIDE SEQUENCE [LARGE SCALE GENOMIC DNA]</scope>
    <source>
        <strain evidence="2 3">DSM 26588</strain>
    </source>
</reference>
<keyword evidence="1" id="KW-1133">Transmembrane helix</keyword>
<feature type="transmembrane region" description="Helical" evidence="1">
    <location>
        <begin position="12"/>
        <end position="33"/>
    </location>
</feature>
<keyword evidence="1" id="KW-0812">Transmembrane</keyword>
<dbReference type="AlphaFoldDB" id="A0A2U1CE04"/>
<proteinExistence type="predicted"/>
<protein>
    <submittedName>
        <fullName evidence="2">Uncharacterized protein</fullName>
    </submittedName>
</protein>